<reference evidence="2 3" key="1">
    <citation type="submission" date="2016-10" db="EMBL/GenBank/DDBJ databases">
        <authorList>
            <person name="de Groot N.N."/>
        </authorList>
    </citation>
    <scope>NUCLEOTIDE SEQUENCE [LARGE SCALE GENOMIC DNA]</scope>
    <source>
        <strain evidence="2 3">CGMCC 4.5681</strain>
    </source>
</reference>
<dbReference type="STRING" id="683260.SAMN05421874_11677"/>
<dbReference type="Pfam" id="PF13575">
    <property type="entry name" value="DUF4135"/>
    <property type="match status" value="1"/>
</dbReference>
<dbReference type="InterPro" id="IPR025410">
    <property type="entry name" value="Lant_dehyd"/>
</dbReference>
<feature type="domain" description="Lantibiotic biosynthesis protein dehydration" evidence="1">
    <location>
        <begin position="219"/>
        <end position="588"/>
    </location>
</feature>
<proteinExistence type="predicted"/>
<dbReference type="Pfam" id="PF05147">
    <property type="entry name" value="LANC_like"/>
    <property type="match status" value="1"/>
</dbReference>
<evidence type="ECO:0000259" key="1">
    <source>
        <dbReference type="Pfam" id="PF13575"/>
    </source>
</evidence>
<accession>A0A1G9HJZ5</accession>
<dbReference type="OrthoDB" id="9148343at2"/>
<dbReference type="EMBL" id="FNFB01000016">
    <property type="protein sequence ID" value="SDL13249.1"/>
    <property type="molecule type" value="Genomic_DNA"/>
</dbReference>
<dbReference type="RefSeq" id="WP_090769242.1">
    <property type="nucleotide sequence ID" value="NZ_FNFB01000016.1"/>
</dbReference>
<dbReference type="InterPro" id="IPR007822">
    <property type="entry name" value="LANC-like"/>
</dbReference>
<dbReference type="GO" id="GO:0005975">
    <property type="term" value="P:carbohydrate metabolic process"/>
    <property type="evidence" value="ECO:0007669"/>
    <property type="project" value="InterPro"/>
</dbReference>
<evidence type="ECO:0000313" key="2">
    <source>
        <dbReference type="EMBL" id="SDL13249.1"/>
    </source>
</evidence>
<sequence length="1058" mass="114378">MTDVLHGYADPETEGLLAVPGGDERLIAVLGTAAPFSERVSGEFFTPVPTRNPRQASERTARWLKAAVGDDESARRALFQHRRRSGRDLGAGLVDVRVTDPRRLPEWAYALVDFLLAQPPTAAADPAAGRPGAPFVAFRRAVKRLVDFTEGHVRGVPVTADAREDIAGQLIERLTQVCYAGFAFEAQMSGSNNDALGWLRTPGFDVSQAGWLDRLETLPGLAYVMGMACLQWRRVVHELFDRLGADLPELRRTLWGWADPGPVTGYSGDSGDLHNHGRVVTLLTFASGQRVVYKPKDLRSVAGLMDVCTLLNNHGLPLDLHTRHVIRRDGYGWEEYVTALPCDDEESARRYYTRLGMMSRLAQLLECRDLWADNLVAVGERPAFIDLENVLQARISKPSLIGERIQSLWGRVEETVAKTAVVSFPRVIAGGVRAQDIGCMAALQEQVAENSHGYPPGWEAPPYRPSLVDGGLADPRDYPEEVAAGYRMMQDCLERNRELLADPTGPLALLRDAPVRYIWRSTWDCVELLGRSLSPASLVDGVAREICLAHLFRSARETLREDSARSDILEIVEQEIDAFRRMDVPLFVSLPRSESVFTPDEVEIPGHFEGTAWQRLTDRIAGLTGFPVEEHVAVLHTCLDFVGAAPPAADVPAPGRPPRTLPELGLRAFAESAAGQGPPTEVLLARATEIAESVLATAVPLGGASGDRRGWLGVVSYPAHGLDQVEPLQGDLLTGTAGLAVFLAELYADTGAPSHWTAAQDALDATVEFATLSARSAFFRRMSGGTSPVGAFVGTGAAIYALSRCGGPLADAELVRRAAELLPLAAAQLDGNTTAEPVFGRAGLLQAVHKLREVAVTPIPAADELADRLHGELLAELTRPAVPGRTREPYPPGMGVLDGLPSGTDGLVWALTSSADALNRMEPALEAVSGHRFALDTPGSLFAAVAADHLLTGDVSAELRERVARQCAPRARRSCERLVVDAELALHTARLAGDAGLAATAQALVGELLRRRERTGRWFSDRRRADRLTLSAVNGLAAAGLTLLRFADDQVDSLRLVN</sequence>
<dbReference type="InterPro" id="IPR012341">
    <property type="entry name" value="6hp_glycosidase-like_sf"/>
</dbReference>
<dbReference type="GO" id="GO:0031179">
    <property type="term" value="P:peptide modification"/>
    <property type="evidence" value="ECO:0007669"/>
    <property type="project" value="InterPro"/>
</dbReference>
<dbReference type="Gene3D" id="1.50.10.10">
    <property type="match status" value="1"/>
</dbReference>
<organism evidence="2 3">
    <name type="scientific">Nonomuraea maritima</name>
    <dbReference type="NCBI Taxonomy" id="683260"/>
    <lineage>
        <taxon>Bacteria</taxon>
        <taxon>Bacillati</taxon>
        <taxon>Actinomycetota</taxon>
        <taxon>Actinomycetes</taxon>
        <taxon>Streptosporangiales</taxon>
        <taxon>Streptosporangiaceae</taxon>
        <taxon>Nonomuraea</taxon>
    </lineage>
</organism>
<dbReference type="AlphaFoldDB" id="A0A1G9HJZ5"/>
<dbReference type="SUPFAM" id="SSF158745">
    <property type="entry name" value="LanC-like"/>
    <property type="match status" value="1"/>
</dbReference>
<dbReference type="SMART" id="SM01260">
    <property type="entry name" value="LANC_like"/>
    <property type="match status" value="1"/>
</dbReference>
<gene>
    <name evidence="2" type="ORF">SAMN05421874_11677</name>
</gene>
<dbReference type="Proteomes" id="UP000198683">
    <property type="component" value="Unassembled WGS sequence"/>
</dbReference>
<protein>
    <submittedName>
        <fullName evidence="2">Lantibiotic modifying enzyme</fullName>
    </submittedName>
</protein>
<keyword evidence="3" id="KW-1185">Reference proteome</keyword>
<evidence type="ECO:0000313" key="3">
    <source>
        <dbReference type="Proteomes" id="UP000198683"/>
    </source>
</evidence>
<name>A0A1G9HJZ5_9ACTN</name>